<reference evidence="2 3" key="1">
    <citation type="submission" date="2024-01" db="EMBL/GenBank/DDBJ databases">
        <title>A draft genome for a cacao thread blight-causing isolate of Paramarasmius palmivorus.</title>
        <authorList>
            <person name="Baruah I.K."/>
            <person name="Bukari Y."/>
            <person name="Amoako-Attah I."/>
            <person name="Meinhardt L.W."/>
            <person name="Bailey B.A."/>
            <person name="Cohen S.P."/>
        </authorList>
    </citation>
    <scope>NUCLEOTIDE SEQUENCE [LARGE SCALE GENOMIC DNA]</scope>
    <source>
        <strain evidence="2 3">GH-12</strain>
    </source>
</reference>
<protein>
    <recommendedName>
        <fullName evidence="4">BZIP domain-containing protein</fullName>
    </recommendedName>
</protein>
<organism evidence="2 3">
    <name type="scientific">Paramarasmius palmivorus</name>
    <dbReference type="NCBI Taxonomy" id="297713"/>
    <lineage>
        <taxon>Eukaryota</taxon>
        <taxon>Fungi</taxon>
        <taxon>Dikarya</taxon>
        <taxon>Basidiomycota</taxon>
        <taxon>Agaricomycotina</taxon>
        <taxon>Agaricomycetes</taxon>
        <taxon>Agaricomycetidae</taxon>
        <taxon>Agaricales</taxon>
        <taxon>Marasmiineae</taxon>
        <taxon>Marasmiaceae</taxon>
        <taxon>Paramarasmius</taxon>
    </lineage>
</organism>
<gene>
    <name evidence="2" type="ORF">VNI00_018608</name>
</gene>
<dbReference type="Proteomes" id="UP001383192">
    <property type="component" value="Unassembled WGS sequence"/>
</dbReference>
<evidence type="ECO:0000313" key="2">
    <source>
        <dbReference type="EMBL" id="KAK7017506.1"/>
    </source>
</evidence>
<comment type="caution">
    <text evidence="2">The sequence shown here is derived from an EMBL/GenBank/DDBJ whole genome shotgun (WGS) entry which is preliminary data.</text>
</comment>
<feature type="compositionally biased region" description="Polar residues" evidence="1">
    <location>
        <begin position="43"/>
        <end position="54"/>
    </location>
</feature>
<proteinExistence type="predicted"/>
<feature type="compositionally biased region" description="Basic and acidic residues" evidence="1">
    <location>
        <begin position="22"/>
        <end position="32"/>
    </location>
</feature>
<feature type="region of interest" description="Disordered" evidence="1">
    <location>
        <begin position="1"/>
        <end position="54"/>
    </location>
</feature>
<dbReference type="AlphaFoldDB" id="A0AAW0AVK8"/>
<keyword evidence="3" id="KW-1185">Reference proteome</keyword>
<evidence type="ECO:0008006" key="4">
    <source>
        <dbReference type="Google" id="ProtNLM"/>
    </source>
</evidence>
<evidence type="ECO:0000256" key="1">
    <source>
        <dbReference type="SAM" id="MobiDB-lite"/>
    </source>
</evidence>
<accession>A0AAW0AVK8</accession>
<sequence>MARTAEERRAANRIAVAKYRKSHPDQIRQRARDRMRRKRQENQLEQQNPNRQQTFRSCHLVRESIDTEKDIYPPKYRSKSSGVEGVEGDLPPGSGVSELISDMKRTIKELEAVEGQSSDADTSHSLLISLARQLLHQKDSLRITSGTQRRESAQLR</sequence>
<dbReference type="EMBL" id="JAYKXP010000252">
    <property type="protein sequence ID" value="KAK7017506.1"/>
    <property type="molecule type" value="Genomic_DNA"/>
</dbReference>
<evidence type="ECO:0000313" key="3">
    <source>
        <dbReference type="Proteomes" id="UP001383192"/>
    </source>
</evidence>
<feature type="region of interest" description="Disordered" evidence="1">
    <location>
        <begin position="69"/>
        <end position="97"/>
    </location>
</feature>
<feature type="compositionally biased region" description="Basic and acidic residues" evidence="1">
    <location>
        <begin position="1"/>
        <end position="10"/>
    </location>
</feature>
<name>A0AAW0AVK8_9AGAR</name>